<feature type="region of interest" description="Disordered" evidence="2">
    <location>
        <begin position="214"/>
        <end position="262"/>
    </location>
</feature>
<accession>A0A6C0CQE3</accession>
<evidence type="ECO:0000256" key="1">
    <source>
        <dbReference type="SAM" id="Coils"/>
    </source>
</evidence>
<proteinExistence type="predicted"/>
<feature type="compositionally biased region" description="Basic and acidic residues" evidence="2">
    <location>
        <begin position="214"/>
        <end position="225"/>
    </location>
</feature>
<evidence type="ECO:0000256" key="2">
    <source>
        <dbReference type="SAM" id="MobiDB-lite"/>
    </source>
</evidence>
<protein>
    <submittedName>
        <fullName evidence="4">Uncharacterized protein</fullName>
    </submittedName>
</protein>
<dbReference type="EMBL" id="MN739468">
    <property type="protein sequence ID" value="QHT06437.1"/>
    <property type="molecule type" value="Genomic_DNA"/>
</dbReference>
<reference evidence="4" key="1">
    <citation type="journal article" date="2020" name="Nature">
        <title>Giant virus diversity and host interactions through global metagenomics.</title>
        <authorList>
            <person name="Schulz F."/>
            <person name="Roux S."/>
            <person name="Paez-Espino D."/>
            <person name="Jungbluth S."/>
            <person name="Walsh D.A."/>
            <person name="Denef V.J."/>
            <person name="McMahon K.D."/>
            <person name="Konstantinidis K.T."/>
            <person name="Eloe-Fadrosh E.A."/>
            <person name="Kyrpides N.C."/>
            <person name="Woyke T."/>
        </authorList>
    </citation>
    <scope>NUCLEOTIDE SEQUENCE</scope>
    <source>
        <strain evidence="4">GVMAG-M-3300021425-30</strain>
    </source>
</reference>
<evidence type="ECO:0000256" key="3">
    <source>
        <dbReference type="SAM" id="Phobius"/>
    </source>
</evidence>
<dbReference type="AlphaFoldDB" id="A0A6C0CQE3"/>
<organism evidence="4">
    <name type="scientific">viral metagenome</name>
    <dbReference type="NCBI Taxonomy" id="1070528"/>
    <lineage>
        <taxon>unclassified sequences</taxon>
        <taxon>metagenomes</taxon>
        <taxon>organismal metagenomes</taxon>
    </lineage>
</organism>
<keyword evidence="3" id="KW-0812">Transmembrane</keyword>
<evidence type="ECO:0000313" key="4">
    <source>
        <dbReference type="EMBL" id="QHT06437.1"/>
    </source>
</evidence>
<feature type="compositionally biased region" description="Basic and acidic residues" evidence="2">
    <location>
        <begin position="233"/>
        <end position="262"/>
    </location>
</feature>
<keyword evidence="1" id="KW-0175">Coiled coil</keyword>
<sequence>MTADMINEDIVDTFFTVLGVLVTGLAAGFTVVGVFIYKPVDDEEPRYEEKYREEFEELEEKDLDDDTVKSLCEKYLSEETPNGEVVICYDKDNESYNYWCDDKSIKFLTLDAVAHKYAIENDCRALCVNYKDEYEKAREKVLKHIEDKKKKDEKKEEIEEEESEKKSVFAKFKSYNTVNDEVAADDKNKESIQVEKCNKFKYKGKLRDWKELQEKKEDKEEKDETTMSVSEWLRSKKSVEKREENIKLNTKDKNEEERKKEK</sequence>
<feature type="transmembrane region" description="Helical" evidence="3">
    <location>
        <begin position="14"/>
        <end position="37"/>
    </location>
</feature>
<feature type="coiled-coil region" evidence="1">
    <location>
        <begin position="127"/>
        <end position="171"/>
    </location>
</feature>
<keyword evidence="3" id="KW-0472">Membrane</keyword>
<keyword evidence="3" id="KW-1133">Transmembrane helix</keyword>
<name>A0A6C0CQE3_9ZZZZ</name>